<sequence>MTVLILNNPKTAAISDEQFYHICVANRDLRLERTAKGDLIIMTPTGGETSKRNSDINLELALWNRQTQLGITFDSSGGFTLPNGADYSPDAAWIPLARWEALSAEQKIKFLPLCPDFAIELRFPSDSLKLLQAKMQEYIDNGTRLGWLINPKNRQVEVYRQGQAKEVLDDSLTLSGEDVLPGFVLNLQRIW</sequence>
<gene>
    <name evidence="2" type="ORF">PMH09_00415</name>
</gene>
<dbReference type="EMBL" id="JAQOSQ010000001">
    <property type="protein sequence ID" value="MDJ1181644.1"/>
    <property type="molecule type" value="Genomic_DNA"/>
</dbReference>
<dbReference type="SUPFAM" id="SSF52980">
    <property type="entry name" value="Restriction endonuclease-like"/>
    <property type="match status" value="1"/>
</dbReference>
<reference evidence="2 3" key="1">
    <citation type="submission" date="2023-01" db="EMBL/GenBank/DDBJ databases">
        <title>Novel diversity within Roseofilum (Cyanobacteria; Desertifilaceae) from marine benthic mats with descriptions of four novel species.</title>
        <authorList>
            <person name="Wang Y."/>
            <person name="Berthold D.E."/>
            <person name="Hu J."/>
            <person name="Lefler F.W."/>
            <person name="Laughinghouse H.D. IV."/>
        </authorList>
    </citation>
    <scope>NUCLEOTIDE SEQUENCE [LARGE SCALE GENOMIC DNA]</scope>
    <source>
        <strain evidence="2 3">BLCC-M143</strain>
    </source>
</reference>
<proteinExistence type="predicted"/>
<keyword evidence="3" id="KW-1185">Reference proteome</keyword>
<evidence type="ECO:0000259" key="1">
    <source>
        <dbReference type="Pfam" id="PF05685"/>
    </source>
</evidence>
<feature type="domain" description="Putative restriction endonuclease" evidence="1">
    <location>
        <begin position="17"/>
        <end position="187"/>
    </location>
</feature>
<dbReference type="Pfam" id="PF05685">
    <property type="entry name" value="Uma2"/>
    <property type="match status" value="1"/>
</dbReference>
<keyword evidence="2" id="KW-0255">Endonuclease</keyword>
<organism evidence="2 3">
    <name type="scientific">Roseofilum casamattae BLCC-M143</name>
    <dbReference type="NCBI Taxonomy" id="3022442"/>
    <lineage>
        <taxon>Bacteria</taxon>
        <taxon>Bacillati</taxon>
        <taxon>Cyanobacteriota</taxon>
        <taxon>Cyanophyceae</taxon>
        <taxon>Desertifilales</taxon>
        <taxon>Desertifilaceae</taxon>
        <taxon>Roseofilum</taxon>
        <taxon>Roseofilum casamattae</taxon>
    </lineage>
</organism>
<accession>A0ABT7BR22</accession>
<dbReference type="RefSeq" id="WP_283756299.1">
    <property type="nucleotide sequence ID" value="NZ_JAQOSQ010000001.1"/>
</dbReference>
<name>A0ABT7BR22_9CYAN</name>
<dbReference type="CDD" id="cd06260">
    <property type="entry name" value="DUF820-like"/>
    <property type="match status" value="1"/>
</dbReference>
<comment type="caution">
    <text evidence="2">The sequence shown here is derived from an EMBL/GenBank/DDBJ whole genome shotgun (WGS) entry which is preliminary data.</text>
</comment>
<dbReference type="GO" id="GO:0004519">
    <property type="term" value="F:endonuclease activity"/>
    <property type="evidence" value="ECO:0007669"/>
    <property type="project" value="UniProtKB-KW"/>
</dbReference>
<dbReference type="InterPro" id="IPR012296">
    <property type="entry name" value="Nuclease_put_TT1808"/>
</dbReference>
<dbReference type="PANTHER" id="PTHR34107">
    <property type="entry name" value="SLL0198 PROTEIN-RELATED"/>
    <property type="match status" value="1"/>
</dbReference>
<dbReference type="Gene3D" id="3.90.1570.10">
    <property type="entry name" value="tt1808, chain A"/>
    <property type="match status" value="1"/>
</dbReference>
<keyword evidence="2" id="KW-0378">Hydrolase</keyword>
<protein>
    <submittedName>
        <fullName evidence="2">Uma2 family endonuclease</fullName>
    </submittedName>
</protein>
<dbReference type="PANTHER" id="PTHR34107:SF7">
    <property type="entry name" value="SLR2092 PROTEIN"/>
    <property type="match status" value="1"/>
</dbReference>
<keyword evidence="2" id="KW-0540">Nuclease</keyword>
<dbReference type="InterPro" id="IPR011335">
    <property type="entry name" value="Restrct_endonuc-II-like"/>
</dbReference>
<dbReference type="InterPro" id="IPR008538">
    <property type="entry name" value="Uma2"/>
</dbReference>
<evidence type="ECO:0000313" key="2">
    <source>
        <dbReference type="EMBL" id="MDJ1181644.1"/>
    </source>
</evidence>
<dbReference type="Proteomes" id="UP001232992">
    <property type="component" value="Unassembled WGS sequence"/>
</dbReference>
<evidence type="ECO:0000313" key="3">
    <source>
        <dbReference type="Proteomes" id="UP001232992"/>
    </source>
</evidence>